<gene>
    <name evidence="5" type="primary">CHUP1_2</name>
    <name evidence="5" type="ORF">g.115528</name>
</gene>
<accession>A0A1D1YBS5</accession>
<reference evidence="5" key="1">
    <citation type="submission" date="2015-07" db="EMBL/GenBank/DDBJ databases">
        <title>Transcriptome Assembly of Anthurium amnicola.</title>
        <authorList>
            <person name="Suzuki J."/>
        </authorList>
    </citation>
    <scope>NUCLEOTIDE SEQUENCE</scope>
</reference>
<feature type="region of interest" description="Disordered" evidence="3">
    <location>
        <begin position="76"/>
        <end position="112"/>
    </location>
</feature>
<evidence type="ECO:0000256" key="4">
    <source>
        <dbReference type="SAM" id="Phobius"/>
    </source>
</evidence>
<keyword evidence="4" id="KW-0812">Transmembrane</keyword>
<sequence length="643" mass="72020">MGGEWVARGRREMKPLLLKVGVALFLSFAGFLYSHLRSRGDRRGRSSRDHHPPRASFGEGVEAGREAGGSLKEDFSHAHGERAPKNVHSGTTVTKVTSPTVGLSPGSTNSGDEGYLLPEFNELVLRQFESVGLDTDALEVPLTYRLVQGKGENVTDQEIIALKNLVHLLQERVASLEIQLLEYYGVEEQESTMRELENHLKINTVEAKLLSLKIESLQAENQRLGAQVSDFSRIKAELESARARIKHLERTLSSDSVEANEMVAELHKKLEVLQERECKCEEGDEEAEERLRDFEDEAAELRKTNSKLALENSDLAKRLSTQLLASSTLESSEATKALEVNNLREANDKLTKEIAQLQIDHCADVEELVYLRWINACLRYELRNYQPPTGKTVARDLSKTLSPDSELKAKQLILEYAHSGMMDFDLEYYSSSQASSTENGDADDSSVDANTATKSSSSSKTKFFRKLKRLVMGKDIHHNRISSVDRSPKSVDILGRRASVSTCSFDDIMDRNSYDGVVSCITSDNAPGNQLVALEGKVFERRQNEVPWTRNLSRVSLDFRRLKSQEELGERKGERSKSDVGASYWRTLGIGEESLLGSPHSSRADHETFDSREKPEMEKYAHISKSPRGKPNLHTRAASFSLF</sequence>
<feature type="compositionally biased region" description="Polar residues" evidence="3">
    <location>
        <begin position="88"/>
        <end position="111"/>
    </location>
</feature>
<name>A0A1D1YBS5_9ARAE</name>
<feature type="transmembrane region" description="Helical" evidence="4">
    <location>
        <begin position="16"/>
        <end position="36"/>
    </location>
</feature>
<dbReference type="GO" id="GO:0055028">
    <property type="term" value="C:cortical microtubule"/>
    <property type="evidence" value="ECO:0007669"/>
    <property type="project" value="TreeGrafter"/>
</dbReference>
<evidence type="ECO:0000313" key="5">
    <source>
        <dbReference type="EMBL" id="JAT52087.1"/>
    </source>
</evidence>
<protein>
    <submittedName>
        <fullName evidence="5">Protein CHUP1, chloroplastic</fullName>
    </submittedName>
</protein>
<evidence type="ECO:0000256" key="1">
    <source>
        <dbReference type="ARBA" id="ARBA00023054"/>
    </source>
</evidence>
<feature type="region of interest" description="Disordered" evidence="3">
    <location>
        <begin position="435"/>
        <end position="455"/>
    </location>
</feature>
<feature type="compositionally biased region" description="Basic and acidic residues" evidence="3">
    <location>
        <begin position="39"/>
        <end position="52"/>
    </location>
</feature>
<dbReference type="EMBL" id="GDJX01015849">
    <property type="protein sequence ID" value="JAT52087.1"/>
    <property type="molecule type" value="Transcribed_RNA"/>
</dbReference>
<dbReference type="PANTHER" id="PTHR31342">
    <property type="entry name" value="PROTEIN CHUP1, CHLOROPLASTIC"/>
    <property type="match status" value="1"/>
</dbReference>
<feature type="compositionally biased region" description="Basic and acidic residues" evidence="3">
    <location>
        <begin position="602"/>
        <end position="621"/>
    </location>
</feature>
<keyword evidence="4" id="KW-0472">Membrane</keyword>
<keyword evidence="1 2" id="KW-0175">Coiled coil</keyword>
<feature type="coiled-coil region" evidence="2">
    <location>
        <begin position="159"/>
        <end position="311"/>
    </location>
</feature>
<evidence type="ECO:0000256" key="3">
    <source>
        <dbReference type="SAM" id="MobiDB-lite"/>
    </source>
</evidence>
<dbReference type="InterPro" id="IPR040265">
    <property type="entry name" value="CHUP1/IPGA1-like"/>
</dbReference>
<dbReference type="PANTHER" id="PTHR31342:SF4">
    <property type="entry name" value="ACTIN BINDING PROTEIN FAMILY"/>
    <property type="match status" value="1"/>
</dbReference>
<feature type="region of interest" description="Disordered" evidence="3">
    <location>
        <begin position="39"/>
        <end position="63"/>
    </location>
</feature>
<keyword evidence="4" id="KW-1133">Transmembrane helix</keyword>
<organism evidence="5">
    <name type="scientific">Anthurium amnicola</name>
    <dbReference type="NCBI Taxonomy" id="1678845"/>
    <lineage>
        <taxon>Eukaryota</taxon>
        <taxon>Viridiplantae</taxon>
        <taxon>Streptophyta</taxon>
        <taxon>Embryophyta</taxon>
        <taxon>Tracheophyta</taxon>
        <taxon>Spermatophyta</taxon>
        <taxon>Magnoliopsida</taxon>
        <taxon>Liliopsida</taxon>
        <taxon>Araceae</taxon>
        <taxon>Pothoideae</taxon>
        <taxon>Potheae</taxon>
        <taxon>Anthurium</taxon>
    </lineage>
</organism>
<dbReference type="GO" id="GO:0072699">
    <property type="term" value="P:protein localization to cortical microtubule cytoskeleton"/>
    <property type="evidence" value="ECO:0007669"/>
    <property type="project" value="TreeGrafter"/>
</dbReference>
<dbReference type="AlphaFoldDB" id="A0A1D1YBS5"/>
<evidence type="ECO:0000256" key="2">
    <source>
        <dbReference type="SAM" id="Coils"/>
    </source>
</evidence>
<feature type="region of interest" description="Disordered" evidence="3">
    <location>
        <begin position="593"/>
        <end position="643"/>
    </location>
</feature>
<proteinExistence type="predicted"/>